<dbReference type="Proteomes" id="UP000278962">
    <property type="component" value="Unassembled WGS sequence"/>
</dbReference>
<comment type="caution">
    <text evidence="4">The sequence shown here is derived from an EMBL/GenBank/DDBJ whole genome shotgun (WGS) entry which is preliminary data.</text>
</comment>
<evidence type="ECO:0000313" key="4">
    <source>
        <dbReference type="EMBL" id="RKQ85993.1"/>
    </source>
</evidence>
<dbReference type="InterPro" id="IPR018929">
    <property type="entry name" value="DUF2510"/>
</dbReference>
<accession>A0A660L209</accession>
<evidence type="ECO:0000259" key="3">
    <source>
        <dbReference type="Pfam" id="PF10708"/>
    </source>
</evidence>
<evidence type="ECO:0000313" key="5">
    <source>
        <dbReference type="Proteomes" id="UP000278962"/>
    </source>
</evidence>
<dbReference type="OrthoDB" id="4966970at2"/>
<protein>
    <submittedName>
        <fullName evidence="4">Uncharacterized protein DUF2510</fullName>
    </submittedName>
</protein>
<keyword evidence="2" id="KW-0812">Transmembrane</keyword>
<sequence>MIVTVALLGAAGGAYAGREIAADAPGVAVCLGAAGLALGGLLGVLVSGWWKPPRKPPAPAPAPSTTTEFTARAPVEPAPAEPEPEPDHAATMVDHPPPPPPPEGGEPGWYKDQTGVRRYWDGERWTEIVWRERPGRSKGR</sequence>
<proteinExistence type="predicted"/>
<keyword evidence="5" id="KW-1185">Reference proteome</keyword>
<gene>
    <name evidence="4" type="ORF">C8N24_4001</name>
</gene>
<dbReference type="RefSeq" id="WP_121253368.1">
    <property type="nucleotide sequence ID" value="NZ_RBIL01000002.1"/>
</dbReference>
<feature type="region of interest" description="Disordered" evidence="1">
    <location>
        <begin position="50"/>
        <end position="115"/>
    </location>
</feature>
<keyword evidence="2" id="KW-1133">Transmembrane helix</keyword>
<evidence type="ECO:0000256" key="2">
    <source>
        <dbReference type="SAM" id="Phobius"/>
    </source>
</evidence>
<evidence type="ECO:0000256" key="1">
    <source>
        <dbReference type="SAM" id="MobiDB-lite"/>
    </source>
</evidence>
<feature type="transmembrane region" description="Helical" evidence="2">
    <location>
        <begin position="26"/>
        <end position="50"/>
    </location>
</feature>
<feature type="compositionally biased region" description="Pro residues" evidence="1">
    <location>
        <begin position="95"/>
        <end position="104"/>
    </location>
</feature>
<feature type="domain" description="DUF2510" evidence="3">
    <location>
        <begin position="107"/>
        <end position="129"/>
    </location>
</feature>
<dbReference type="Pfam" id="PF10708">
    <property type="entry name" value="DUF2510"/>
    <property type="match status" value="1"/>
</dbReference>
<keyword evidence="2" id="KW-0472">Membrane</keyword>
<name>A0A660L209_9ACTN</name>
<reference evidence="4 5" key="1">
    <citation type="submission" date="2018-10" db="EMBL/GenBank/DDBJ databases">
        <title>Genomic Encyclopedia of Archaeal and Bacterial Type Strains, Phase II (KMG-II): from individual species to whole genera.</title>
        <authorList>
            <person name="Goeker M."/>
        </authorList>
    </citation>
    <scope>NUCLEOTIDE SEQUENCE [LARGE SCALE GENOMIC DNA]</scope>
    <source>
        <strain evidence="4 5">DSM 14954</strain>
    </source>
</reference>
<dbReference type="AlphaFoldDB" id="A0A660L209"/>
<dbReference type="EMBL" id="RBIL01000002">
    <property type="protein sequence ID" value="RKQ85993.1"/>
    <property type="molecule type" value="Genomic_DNA"/>
</dbReference>
<organism evidence="4 5">
    <name type="scientific">Solirubrobacter pauli</name>
    <dbReference type="NCBI Taxonomy" id="166793"/>
    <lineage>
        <taxon>Bacteria</taxon>
        <taxon>Bacillati</taxon>
        <taxon>Actinomycetota</taxon>
        <taxon>Thermoleophilia</taxon>
        <taxon>Solirubrobacterales</taxon>
        <taxon>Solirubrobacteraceae</taxon>
        <taxon>Solirubrobacter</taxon>
    </lineage>
</organism>